<dbReference type="InterPro" id="IPR003673">
    <property type="entry name" value="CoA-Trfase_fam_III"/>
</dbReference>
<dbReference type="Pfam" id="PF02515">
    <property type="entry name" value="CoA_transf_3"/>
    <property type="match status" value="1"/>
</dbReference>
<accession>A0A6J6SSK2</accession>
<dbReference type="InterPro" id="IPR023606">
    <property type="entry name" value="CoA-Trfase_III_dom_1_sf"/>
</dbReference>
<dbReference type="PANTHER" id="PTHR48207">
    <property type="entry name" value="SUCCINATE--HYDROXYMETHYLGLUTARATE COA-TRANSFERASE"/>
    <property type="match status" value="1"/>
</dbReference>
<keyword evidence="1" id="KW-0808">Transferase</keyword>
<dbReference type="PANTHER" id="PTHR48207:SF3">
    <property type="entry name" value="SUCCINATE--HYDROXYMETHYLGLUTARATE COA-TRANSFERASE"/>
    <property type="match status" value="1"/>
</dbReference>
<dbReference type="EMBL" id="CAEZZA010000010">
    <property type="protein sequence ID" value="CAB4737966.1"/>
    <property type="molecule type" value="Genomic_DNA"/>
</dbReference>
<protein>
    <submittedName>
        <fullName evidence="2">Unannotated protein</fullName>
    </submittedName>
</protein>
<dbReference type="SUPFAM" id="SSF89796">
    <property type="entry name" value="CoA-transferase family III (CaiB/BaiF)"/>
    <property type="match status" value="1"/>
</dbReference>
<proteinExistence type="predicted"/>
<organism evidence="2">
    <name type="scientific">freshwater metagenome</name>
    <dbReference type="NCBI Taxonomy" id="449393"/>
    <lineage>
        <taxon>unclassified sequences</taxon>
        <taxon>metagenomes</taxon>
        <taxon>ecological metagenomes</taxon>
    </lineage>
</organism>
<evidence type="ECO:0000313" key="2">
    <source>
        <dbReference type="EMBL" id="CAB4737966.1"/>
    </source>
</evidence>
<evidence type="ECO:0000256" key="1">
    <source>
        <dbReference type="ARBA" id="ARBA00022679"/>
    </source>
</evidence>
<dbReference type="GO" id="GO:0008410">
    <property type="term" value="F:CoA-transferase activity"/>
    <property type="evidence" value="ECO:0007669"/>
    <property type="project" value="TreeGrafter"/>
</dbReference>
<dbReference type="InterPro" id="IPR044855">
    <property type="entry name" value="CoA-Trfase_III_dom3_sf"/>
</dbReference>
<dbReference type="Gene3D" id="3.40.50.10540">
    <property type="entry name" value="Crotonobetainyl-coa:carnitine coa-transferase, domain 1"/>
    <property type="match status" value="1"/>
</dbReference>
<dbReference type="AlphaFoldDB" id="A0A6J6SSK2"/>
<reference evidence="2" key="1">
    <citation type="submission" date="2020-05" db="EMBL/GenBank/DDBJ databases">
        <authorList>
            <person name="Chiriac C."/>
            <person name="Salcher M."/>
            <person name="Ghai R."/>
            <person name="Kavagutti S V."/>
        </authorList>
    </citation>
    <scope>NUCLEOTIDE SEQUENCE</scope>
</reference>
<dbReference type="Gene3D" id="3.30.1540.10">
    <property type="entry name" value="formyl-coa transferase, domain 3"/>
    <property type="match status" value="1"/>
</dbReference>
<gene>
    <name evidence="2" type="ORF">UFOPK2809_00155</name>
</gene>
<sequence length="409" mass="42956">MVGVRSKPSSPLKPMSGMVVVDLTRYVSGSYATMLLSSLGADVIKVEEPNGGDPYRSQGTATVDSMSTLYLGLNSGKRSLALDIKSTEGQEILERLLAKADVFAENSRPGSLDKLNLGYEQVHERHPSLVYTSVSGYGDTGPDRGKGGFDLILQAASGIMSVTGTEGVGPTKVGSPILDIGAGISAALGTVSALLAREHSGEGAHVTSSLLEFGIATFTSMVTTIRATGEIPSQLGSHSPTFSPYGGFKTGDGYLVLAGAGNEALWIQLCEALGLDALSQDARFLTNSERVAHRDELTALLEERLASGTTRSWLEIFDARGIPSSSVEDLASVLSSPQVESLGILKDFQISANNQYTAVLPPFSIGSRSVYPSSAPQLGENTGEILRSVGVSDEKIRELEIRAVASIAK</sequence>
<dbReference type="InterPro" id="IPR050483">
    <property type="entry name" value="CoA-transferase_III_domain"/>
</dbReference>
<name>A0A6J6SSK2_9ZZZZ</name>